<proteinExistence type="predicted"/>
<organism evidence="2 3">
    <name type="scientific">Didymella exigua CBS 183.55</name>
    <dbReference type="NCBI Taxonomy" id="1150837"/>
    <lineage>
        <taxon>Eukaryota</taxon>
        <taxon>Fungi</taxon>
        <taxon>Dikarya</taxon>
        <taxon>Ascomycota</taxon>
        <taxon>Pezizomycotina</taxon>
        <taxon>Dothideomycetes</taxon>
        <taxon>Pleosporomycetidae</taxon>
        <taxon>Pleosporales</taxon>
        <taxon>Pleosporineae</taxon>
        <taxon>Didymellaceae</taxon>
        <taxon>Didymella</taxon>
    </lineage>
</organism>
<evidence type="ECO:0000256" key="1">
    <source>
        <dbReference type="SAM" id="SignalP"/>
    </source>
</evidence>
<name>A0A6A5RHD9_9PLEO</name>
<dbReference type="AlphaFoldDB" id="A0A6A5RHD9"/>
<keyword evidence="1" id="KW-0732">Signal</keyword>
<accession>A0A6A5RHD9</accession>
<sequence length="79" mass="8818">MSQTLFLWLLATGHLLCPLLASACARLVTSLPFKDIPLSNKAQARGVPFGIGSSNPQQMFLLLRPEESTVQCRYRSLQW</sequence>
<feature type="signal peptide" evidence="1">
    <location>
        <begin position="1"/>
        <end position="25"/>
    </location>
</feature>
<evidence type="ECO:0000313" key="3">
    <source>
        <dbReference type="Proteomes" id="UP000800082"/>
    </source>
</evidence>
<dbReference type="GeneID" id="54350546"/>
<gene>
    <name evidence="2" type="ORF">M421DRAFT_421578</name>
</gene>
<dbReference type="Proteomes" id="UP000800082">
    <property type="component" value="Unassembled WGS sequence"/>
</dbReference>
<feature type="chain" id="PRO_5025619152" evidence="1">
    <location>
        <begin position="26"/>
        <end position="79"/>
    </location>
</feature>
<dbReference type="RefSeq" id="XP_033447987.1">
    <property type="nucleotide sequence ID" value="XM_033592878.1"/>
</dbReference>
<keyword evidence="3" id="KW-1185">Reference proteome</keyword>
<reference evidence="2" key="1">
    <citation type="journal article" date="2020" name="Stud. Mycol.">
        <title>101 Dothideomycetes genomes: a test case for predicting lifestyles and emergence of pathogens.</title>
        <authorList>
            <person name="Haridas S."/>
            <person name="Albert R."/>
            <person name="Binder M."/>
            <person name="Bloem J."/>
            <person name="Labutti K."/>
            <person name="Salamov A."/>
            <person name="Andreopoulos B."/>
            <person name="Baker S."/>
            <person name="Barry K."/>
            <person name="Bills G."/>
            <person name="Bluhm B."/>
            <person name="Cannon C."/>
            <person name="Castanera R."/>
            <person name="Culley D."/>
            <person name="Daum C."/>
            <person name="Ezra D."/>
            <person name="Gonzalez J."/>
            <person name="Henrissat B."/>
            <person name="Kuo A."/>
            <person name="Liang C."/>
            <person name="Lipzen A."/>
            <person name="Lutzoni F."/>
            <person name="Magnuson J."/>
            <person name="Mondo S."/>
            <person name="Nolan M."/>
            <person name="Ohm R."/>
            <person name="Pangilinan J."/>
            <person name="Park H.-J."/>
            <person name="Ramirez L."/>
            <person name="Alfaro M."/>
            <person name="Sun H."/>
            <person name="Tritt A."/>
            <person name="Yoshinaga Y."/>
            <person name="Zwiers L.-H."/>
            <person name="Turgeon B."/>
            <person name="Goodwin S."/>
            <person name="Spatafora J."/>
            <person name="Crous P."/>
            <person name="Grigoriev I."/>
        </authorList>
    </citation>
    <scope>NUCLEOTIDE SEQUENCE</scope>
    <source>
        <strain evidence="2">CBS 183.55</strain>
    </source>
</reference>
<evidence type="ECO:0000313" key="2">
    <source>
        <dbReference type="EMBL" id="KAF1927735.1"/>
    </source>
</evidence>
<protein>
    <submittedName>
        <fullName evidence="2">Uncharacterized protein</fullName>
    </submittedName>
</protein>
<dbReference type="EMBL" id="ML978971">
    <property type="protein sequence ID" value="KAF1927735.1"/>
    <property type="molecule type" value="Genomic_DNA"/>
</dbReference>